<dbReference type="AlphaFoldDB" id="A0AAX3EFY2"/>
<dbReference type="EMBL" id="CP101185">
    <property type="protein sequence ID" value="UYV95994.1"/>
    <property type="molecule type" value="Genomic_DNA"/>
</dbReference>
<proteinExistence type="predicted"/>
<name>A0AAX3EFY2_PAEUR</name>
<reference evidence="1" key="1">
    <citation type="submission" date="2022-07" db="EMBL/GenBank/DDBJ databases">
        <authorList>
            <person name="Wu T."/>
        </authorList>
    </citation>
    <scope>NUCLEOTIDE SEQUENCE</scope>
    <source>
        <strain evidence="1">SD-1</strain>
    </source>
</reference>
<organism evidence="1 2">
    <name type="scientific">Paenarthrobacter ureafaciens</name>
    <dbReference type="NCBI Taxonomy" id="37931"/>
    <lineage>
        <taxon>Bacteria</taxon>
        <taxon>Bacillati</taxon>
        <taxon>Actinomycetota</taxon>
        <taxon>Actinomycetes</taxon>
        <taxon>Micrococcales</taxon>
        <taxon>Micrococcaceae</taxon>
        <taxon>Paenarthrobacter</taxon>
    </lineage>
</organism>
<accession>A0AAX3EFY2</accession>
<keyword evidence="2" id="KW-1185">Reference proteome</keyword>
<evidence type="ECO:0000313" key="1">
    <source>
        <dbReference type="EMBL" id="UYV95994.1"/>
    </source>
</evidence>
<protein>
    <submittedName>
        <fullName evidence="1">Uncharacterized protein</fullName>
    </submittedName>
</protein>
<dbReference type="Proteomes" id="UP001163293">
    <property type="component" value="Chromosome"/>
</dbReference>
<evidence type="ECO:0000313" key="2">
    <source>
        <dbReference type="Proteomes" id="UP001163293"/>
    </source>
</evidence>
<dbReference type="RefSeq" id="WP_069695010.1">
    <property type="nucleotide sequence ID" value="NZ_CP043010.1"/>
</dbReference>
<sequence>MSMTDTVKPENPYARTYADFLAQTREHVLVVLQDEGLYRHIRVQAPGTRMWSWDVTTWPGHLATSGDIADGYMFTREPDMVGFFTSAGKSESYYSDGAPGIDFRYWAEKLCGGRSREVKQYDADLFLRLVREHLEESEVLGTEAQEFHERQLTLLKRLHELRGLDPDAQAALFEAHWTAESTKASYRPPSTLYSAVRDEDNKTASRSALAGLWCTDGLTDEQLEELIAEHDWHELADLDVPRQSPAERREEILEEARWHADSESEAHKWLADHEDAVGSDTWEWDLRDWDIHFLFTCYCIDLAVRLYRGHAAAKAQPSAA</sequence>
<gene>
    <name evidence="1" type="ORF">NL394_12975</name>
</gene>